<dbReference type="Proteomes" id="UP000036410">
    <property type="component" value="Chromosome"/>
</dbReference>
<keyword evidence="7 8" id="KW-0472">Membrane</keyword>
<feature type="transmembrane region" description="Helical" evidence="8">
    <location>
        <begin position="143"/>
        <end position="165"/>
    </location>
</feature>
<feature type="transmembrane region" description="Helical" evidence="8">
    <location>
        <begin position="36"/>
        <end position="57"/>
    </location>
</feature>
<sequence length="376" mass="42265">MEKARISGWQLFVLITLFEIGSAFLVGLAMDAKQDAWIAILVGMISSYALIFMYYRLHRYYPDLALTEYIEKIIGKVPGRILAFLYILYFANGAARVLRDFGAMLLTFVYPDTPLFIVNALLMLGIIYTVRQGIEVMARSAELLFFFIYVLAVAGFILIFVSGLIDFTSLRPILEKGIAPVLRVAYSQTLYFPFGEVIVFAMIFPYTKNVKKTALIVFSAITLNGINLMITMIVNIGVLGVTLTSRSAFPLLSTVQSIQFAGFLERLDVFFMVALITGGFFKIGLFFYATVLGLSHVFELKNPSPLVFPIGLVILFYSLSLAQNYFEHVYEGLKIIPFTLHLPFQIVIPAFLLVIAFLRNRKKVQSVTVKKTAENS</sequence>
<feature type="transmembrane region" description="Helical" evidence="8">
    <location>
        <begin position="306"/>
        <end position="326"/>
    </location>
</feature>
<comment type="subcellular location">
    <subcellularLocation>
        <location evidence="1">Membrane</location>
        <topology evidence="1">Multi-pass membrane protein</topology>
    </subcellularLocation>
</comment>
<comment type="similarity">
    <text evidence="2">Belongs to the amino acid-polyamine-organocation (APC) superfamily. Spore germination protein (SGP) (TC 2.A.3.9) family.</text>
</comment>
<protein>
    <submittedName>
        <fullName evidence="9">Spore germination protein YndE</fullName>
    </submittedName>
</protein>
<proteinExistence type="inferred from homology"/>
<feature type="transmembrane region" description="Helical" evidence="8">
    <location>
        <begin position="12"/>
        <end position="30"/>
    </location>
</feature>
<evidence type="ECO:0000256" key="7">
    <source>
        <dbReference type="ARBA" id="ARBA00023136"/>
    </source>
</evidence>
<feature type="transmembrane region" description="Helical" evidence="8">
    <location>
        <begin position="216"/>
        <end position="243"/>
    </location>
</feature>
<dbReference type="Pfam" id="PF03845">
    <property type="entry name" value="Spore_permease"/>
    <property type="match status" value="1"/>
</dbReference>
<organism evidence="9 10">
    <name type="scientific">Priestia megaterium Q3</name>
    <dbReference type="NCBI Taxonomy" id="1452722"/>
    <lineage>
        <taxon>Bacteria</taxon>
        <taxon>Bacillati</taxon>
        <taxon>Bacillota</taxon>
        <taxon>Bacilli</taxon>
        <taxon>Bacillales</taxon>
        <taxon>Bacillaceae</taxon>
        <taxon>Priestia</taxon>
    </lineage>
</organism>
<dbReference type="GO" id="GO:0009847">
    <property type="term" value="P:spore germination"/>
    <property type="evidence" value="ECO:0007669"/>
    <property type="project" value="InterPro"/>
</dbReference>
<feature type="transmembrane region" description="Helical" evidence="8">
    <location>
        <begin position="77"/>
        <end position="95"/>
    </location>
</feature>
<dbReference type="InterPro" id="IPR004761">
    <property type="entry name" value="Spore_GerAB"/>
</dbReference>
<evidence type="ECO:0000256" key="5">
    <source>
        <dbReference type="ARBA" id="ARBA00022692"/>
    </source>
</evidence>
<keyword evidence="5 8" id="KW-0812">Transmembrane</keyword>
<evidence type="ECO:0000256" key="2">
    <source>
        <dbReference type="ARBA" id="ARBA00007998"/>
    </source>
</evidence>
<accession>A0A806U8M1</accession>
<dbReference type="RefSeq" id="WP_028414702.1">
    <property type="nucleotide sequence ID" value="NZ_CP010586.1"/>
</dbReference>
<dbReference type="AlphaFoldDB" id="A0A806U8M1"/>
<keyword evidence="4" id="KW-0309">Germination</keyword>
<evidence type="ECO:0000256" key="6">
    <source>
        <dbReference type="ARBA" id="ARBA00022989"/>
    </source>
</evidence>
<keyword evidence="3" id="KW-0813">Transport</keyword>
<evidence type="ECO:0000256" key="8">
    <source>
        <dbReference type="SAM" id="Phobius"/>
    </source>
</evidence>
<evidence type="ECO:0000313" key="10">
    <source>
        <dbReference type="Proteomes" id="UP000036410"/>
    </source>
</evidence>
<feature type="transmembrane region" description="Helical" evidence="8">
    <location>
        <begin position="338"/>
        <end position="358"/>
    </location>
</feature>
<evidence type="ECO:0000256" key="3">
    <source>
        <dbReference type="ARBA" id="ARBA00022448"/>
    </source>
</evidence>
<feature type="transmembrane region" description="Helical" evidence="8">
    <location>
        <begin position="269"/>
        <end position="294"/>
    </location>
</feature>
<gene>
    <name evidence="9" type="primary">yndE_9</name>
    <name evidence="9" type="ORF">AS52_03572</name>
</gene>
<keyword evidence="6 8" id="KW-1133">Transmembrane helix</keyword>
<dbReference type="GO" id="GO:0016020">
    <property type="term" value="C:membrane"/>
    <property type="evidence" value="ECO:0007669"/>
    <property type="project" value="UniProtKB-SubCell"/>
</dbReference>
<evidence type="ECO:0000313" key="9">
    <source>
        <dbReference type="EMBL" id="AKP78533.1"/>
    </source>
</evidence>
<reference evidence="9 10" key="1">
    <citation type="submission" date="2015-01" db="EMBL/GenBank/DDBJ databases">
        <title>Genome sequence of bacillus megaterium Q3.</title>
        <authorList>
            <person name="Wang Y."/>
            <person name="Luo K."/>
            <person name="Bai L."/>
            <person name="Luo F."/>
        </authorList>
    </citation>
    <scope>NUCLEOTIDE SEQUENCE [LARGE SCALE GENOMIC DNA]</scope>
    <source>
        <strain evidence="9 10">Q3</strain>
    </source>
</reference>
<feature type="transmembrane region" description="Helical" evidence="8">
    <location>
        <begin position="115"/>
        <end position="131"/>
    </location>
</feature>
<name>A0A806U8M1_PRIMG</name>
<feature type="transmembrane region" description="Helical" evidence="8">
    <location>
        <begin position="185"/>
        <end position="204"/>
    </location>
</feature>
<evidence type="ECO:0000256" key="1">
    <source>
        <dbReference type="ARBA" id="ARBA00004141"/>
    </source>
</evidence>
<dbReference type="EMBL" id="CP010586">
    <property type="protein sequence ID" value="AKP78533.1"/>
    <property type="molecule type" value="Genomic_DNA"/>
</dbReference>
<evidence type="ECO:0000256" key="4">
    <source>
        <dbReference type="ARBA" id="ARBA00022544"/>
    </source>
</evidence>
<dbReference type="PANTHER" id="PTHR34975:SF2">
    <property type="entry name" value="SPORE GERMINATION PROTEIN A2"/>
    <property type="match status" value="1"/>
</dbReference>
<dbReference type="PANTHER" id="PTHR34975">
    <property type="entry name" value="SPORE GERMINATION PROTEIN A2"/>
    <property type="match status" value="1"/>
</dbReference>
<dbReference type="NCBIfam" id="TIGR00912">
    <property type="entry name" value="2A0309"/>
    <property type="match status" value="1"/>
</dbReference>